<reference evidence="3" key="1">
    <citation type="submission" date="2016-06" db="UniProtKB">
        <authorList>
            <consortium name="WormBaseParasite"/>
        </authorList>
    </citation>
    <scope>IDENTIFICATION</scope>
</reference>
<proteinExistence type="predicted"/>
<evidence type="ECO:0000313" key="3">
    <source>
        <dbReference type="WBParaSite" id="TCNE_0001261901-mRNA-1"/>
    </source>
</evidence>
<gene>
    <name evidence="1" type="ORF">TCNE_LOCUS12619</name>
</gene>
<accession>A0A183UVU9</accession>
<organism evidence="2 3">
    <name type="scientific">Toxocara canis</name>
    <name type="common">Canine roundworm</name>
    <dbReference type="NCBI Taxonomy" id="6265"/>
    <lineage>
        <taxon>Eukaryota</taxon>
        <taxon>Metazoa</taxon>
        <taxon>Ecdysozoa</taxon>
        <taxon>Nematoda</taxon>
        <taxon>Chromadorea</taxon>
        <taxon>Rhabditida</taxon>
        <taxon>Spirurina</taxon>
        <taxon>Ascaridomorpha</taxon>
        <taxon>Ascaridoidea</taxon>
        <taxon>Toxocaridae</taxon>
        <taxon>Toxocara</taxon>
    </lineage>
</organism>
<evidence type="ECO:0000313" key="1">
    <source>
        <dbReference type="EMBL" id="VDM43940.1"/>
    </source>
</evidence>
<evidence type="ECO:0000313" key="2">
    <source>
        <dbReference type="Proteomes" id="UP000050794"/>
    </source>
</evidence>
<name>A0A183UVU9_TOXCA</name>
<dbReference type="WBParaSite" id="TCNE_0001261901-mRNA-1">
    <property type="protein sequence ID" value="TCNE_0001261901-mRNA-1"/>
    <property type="gene ID" value="TCNE_0001261901"/>
</dbReference>
<keyword evidence="2" id="KW-1185">Reference proteome</keyword>
<reference evidence="1 2" key="2">
    <citation type="submission" date="2018-11" db="EMBL/GenBank/DDBJ databases">
        <authorList>
            <consortium name="Pathogen Informatics"/>
        </authorList>
    </citation>
    <scope>NUCLEOTIDE SEQUENCE [LARGE SCALE GENOMIC DNA]</scope>
</reference>
<protein>
    <submittedName>
        <fullName evidence="3">CIA30 domain-containing protein</fullName>
    </submittedName>
</protein>
<dbReference type="Proteomes" id="UP000050794">
    <property type="component" value="Unassembled WGS sequence"/>
</dbReference>
<dbReference type="EMBL" id="UYWY01021349">
    <property type="protein sequence ID" value="VDM43940.1"/>
    <property type="molecule type" value="Genomic_DNA"/>
</dbReference>
<sequence>MPSFIQWTLNLRIGRVQSVHFTSGDPSEADGSPELTKIAGSENLQSVKRVAAPNQFTGAFRFSERLGPQLLKIKLA</sequence>
<dbReference type="AlphaFoldDB" id="A0A183UVU9"/>